<sequence>MKNVLFWVGGMCGVAAGLVVLLRGKGKPVDVLAHQLEVAWSDHHTVA</sequence>
<keyword evidence="1" id="KW-1133">Transmembrane helix</keyword>
<protein>
    <submittedName>
        <fullName evidence="2">Uncharacterized protein</fullName>
    </submittedName>
</protein>
<proteinExistence type="predicted"/>
<gene>
    <name evidence="2" type="ORF">HDF16_001189</name>
</gene>
<name>A0A7W7ZBE9_9BACT</name>
<keyword evidence="1" id="KW-0812">Transmembrane</keyword>
<dbReference type="EMBL" id="JACHIP010000002">
    <property type="protein sequence ID" value="MBB5056504.1"/>
    <property type="molecule type" value="Genomic_DNA"/>
</dbReference>
<evidence type="ECO:0000256" key="1">
    <source>
        <dbReference type="SAM" id="Phobius"/>
    </source>
</evidence>
<dbReference type="AlphaFoldDB" id="A0A7W7ZBE9"/>
<dbReference type="RefSeq" id="WP_184214482.1">
    <property type="nucleotide sequence ID" value="NZ_JACHIP010000002.1"/>
</dbReference>
<organism evidence="2 3">
    <name type="scientific">Granulicella aggregans</name>
    <dbReference type="NCBI Taxonomy" id="474949"/>
    <lineage>
        <taxon>Bacteria</taxon>
        <taxon>Pseudomonadati</taxon>
        <taxon>Acidobacteriota</taxon>
        <taxon>Terriglobia</taxon>
        <taxon>Terriglobales</taxon>
        <taxon>Acidobacteriaceae</taxon>
        <taxon>Granulicella</taxon>
    </lineage>
</organism>
<reference evidence="2 3" key="1">
    <citation type="submission" date="2020-08" db="EMBL/GenBank/DDBJ databases">
        <title>Genomic Encyclopedia of Type Strains, Phase IV (KMG-V): Genome sequencing to study the core and pangenomes of soil and plant-associated prokaryotes.</title>
        <authorList>
            <person name="Whitman W."/>
        </authorList>
    </citation>
    <scope>NUCLEOTIDE SEQUENCE [LARGE SCALE GENOMIC DNA]</scope>
    <source>
        <strain evidence="2 3">M8UP14</strain>
    </source>
</reference>
<feature type="transmembrane region" description="Helical" evidence="1">
    <location>
        <begin position="6"/>
        <end position="22"/>
    </location>
</feature>
<evidence type="ECO:0000313" key="3">
    <source>
        <dbReference type="Proteomes" id="UP000540989"/>
    </source>
</evidence>
<dbReference type="Proteomes" id="UP000540989">
    <property type="component" value="Unassembled WGS sequence"/>
</dbReference>
<evidence type="ECO:0000313" key="2">
    <source>
        <dbReference type="EMBL" id="MBB5056504.1"/>
    </source>
</evidence>
<comment type="caution">
    <text evidence="2">The sequence shown here is derived from an EMBL/GenBank/DDBJ whole genome shotgun (WGS) entry which is preliminary data.</text>
</comment>
<keyword evidence="1" id="KW-0472">Membrane</keyword>
<keyword evidence="3" id="KW-1185">Reference proteome</keyword>
<accession>A0A7W7ZBE9</accession>